<feature type="transmembrane region" description="Helical" evidence="2">
    <location>
        <begin position="74"/>
        <end position="93"/>
    </location>
</feature>
<dbReference type="PANTHER" id="PTHR34351">
    <property type="entry name" value="SLR1927 PROTEIN-RELATED"/>
    <property type="match status" value="1"/>
</dbReference>
<dbReference type="EMBL" id="CP015118">
    <property type="protein sequence ID" value="ARN20164.1"/>
    <property type="molecule type" value="Genomic_DNA"/>
</dbReference>
<feature type="region of interest" description="Disordered" evidence="1">
    <location>
        <begin position="203"/>
        <end position="229"/>
    </location>
</feature>
<keyword evidence="2" id="KW-0812">Transmembrane</keyword>
<feature type="transmembrane region" description="Helical" evidence="2">
    <location>
        <begin position="52"/>
        <end position="68"/>
    </location>
</feature>
<accession>A0A1W6L7G2</accession>
<organism evidence="3 4">
    <name type="scientific">Piscinibacter gummiphilus</name>
    <dbReference type="NCBI Taxonomy" id="946333"/>
    <lineage>
        <taxon>Bacteria</taxon>
        <taxon>Pseudomonadati</taxon>
        <taxon>Pseudomonadota</taxon>
        <taxon>Betaproteobacteria</taxon>
        <taxon>Burkholderiales</taxon>
        <taxon>Sphaerotilaceae</taxon>
        <taxon>Piscinibacter</taxon>
    </lineage>
</organism>
<protein>
    <submittedName>
        <fullName evidence="3">Uncharacterized protein</fullName>
    </submittedName>
</protein>
<evidence type="ECO:0000313" key="3">
    <source>
        <dbReference type="EMBL" id="ARN20164.1"/>
    </source>
</evidence>
<proteinExistence type="predicted"/>
<dbReference type="Proteomes" id="UP000193427">
    <property type="component" value="Chromosome"/>
</dbReference>
<sequence length="337" mass="37278">MPAAALRARFQPLLHPVVATRQRFRAWWQQRLPRTDTQVLTQRNIYILPSRAGLMFGATVIVLLLASINYQLNLGYVLTFLLAGSGLVSMHLTHNTLRGLTLQLRPPKPSFAGSPVVMDVTLGSTGPARYGIGLRTESGSADSLTWINVEAGGQAHAQVSFVPLRRGLHAMPVLTVETRFPLGLFRAWSVWRPAATVLVYPQPEHPPAPLPPSHTSPSDTATARRVSDGGEVEGIRNYRRGDPLKLVVWKKAARYLETGGDLVSRDTSTAARHELWLDWQHCAGLPPEERLSRLAAWVQVAERGHARHGLRLPGLEIPPAHGEDHQRRCLEGLALWQ</sequence>
<dbReference type="KEGG" id="rgu:A4W93_09720"/>
<reference evidence="3 4" key="1">
    <citation type="submission" date="2016-04" db="EMBL/GenBank/DDBJ databases">
        <title>Complete genome sequence of natural rubber-degrading, novel Gram-negative bacterium, Rhizobacter gummiphilus strain NS21.</title>
        <authorList>
            <person name="Tabata M."/>
            <person name="Kasai D."/>
            <person name="Fukuda M."/>
        </authorList>
    </citation>
    <scope>NUCLEOTIDE SEQUENCE [LARGE SCALE GENOMIC DNA]</scope>
    <source>
        <strain evidence="3 4">NS21</strain>
    </source>
</reference>
<evidence type="ECO:0000256" key="2">
    <source>
        <dbReference type="SAM" id="Phobius"/>
    </source>
</evidence>
<gene>
    <name evidence="3" type="ORF">A4W93_09720</name>
</gene>
<evidence type="ECO:0000256" key="1">
    <source>
        <dbReference type="SAM" id="MobiDB-lite"/>
    </source>
</evidence>
<keyword evidence="2" id="KW-1133">Transmembrane helix</keyword>
<keyword evidence="4" id="KW-1185">Reference proteome</keyword>
<dbReference type="STRING" id="946333.A4W93_09720"/>
<dbReference type="RefSeq" id="WP_085750432.1">
    <property type="nucleotide sequence ID" value="NZ_BSPR01000016.1"/>
</dbReference>
<dbReference type="PANTHER" id="PTHR34351:SF1">
    <property type="entry name" value="SLR1927 PROTEIN"/>
    <property type="match status" value="1"/>
</dbReference>
<dbReference type="OrthoDB" id="5298497at2"/>
<dbReference type="AlphaFoldDB" id="A0A1W6L7G2"/>
<feature type="compositionally biased region" description="Pro residues" evidence="1">
    <location>
        <begin position="203"/>
        <end position="214"/>
    </location>
</feature>
<name>A0A1W6L7G2_9BURK</name>
<keyword evidence="2" id="KW-0472">Membrane</keyword>
<evidence type="ECO:0000313" key="4">
    <source>
        <dbReference type="Proteomes" id="UP000193427"/>
    </source>
</evidence>